<dbReference type="RefSeq" id="WP_158739344.1">
    <property type="nucleotide sequence ID" value="NZ_WSLF01000002.1"/>
</dbReference>
<protein>
    <submittedName>
        <fullName evidence="2">Uncharacterized protein</fullName>
    </submittedName>
</protein>
<feature type="signal peptide" evidence="1">
    <location>
        <begin position="1"/>
        <end position="32"/>
    </location>
</feature>
<proteinExistence type="predicted"/>
<dbReference type="OrthoDB" id="1948621at2"/>
<evidence type="ECO:0000313" key="2">
    <source>
        <dbReference type="EMBL" id="KAE9636090.1"/>
    </source>
</evidence>
<evidence type="ECO:0000256" key="1">
    <source>
        <dbReference type="SAM" id="SignalP"/>
    </source>
</evidence>
<keyword evidence="3" id="KW-1185">Reference proteome</keyword>
<feature type="chain" id="PRO_5028915808" evidence="1">
    <location>
        <begin position="33"/>
        <end position="818"/>
    </location>
</feature>
<keyword evidence="1" id="KW-0732">Signal</keyword>
<dbReference type="EMBL" id="WSLF01000002">
    <property type="protein sequence ID" value="KAE9636090.1"/>
    <property type="molecule type" value="Genomic_DNA"/>
</dbReference>
<name>A0A7C8HHJ0_9FIRM</name>
<accession>A0A7C8HHJ0</accession>
<organism evidence="2 3">
    <name type="scientific">Defluviitalea raffinosedens</name>
    <dbReference type="NCBI Taxonomy" id="1450156"/>
    <lineage>
        <taxon>Bacteria</taxon>
        <taxon>Bacillati</taxon>
        <taxon>Bacillota</taxon>
        <taxon>Clostridia</taxon>
        <taxon>Lachnospirales</taxon>
        <taxon>Defluviitaleaceae</taxon>
        <taxon>Defluviitalea</taxon>
    </lineage>
</organism>
<sequence length="818" mass="93158">MKNLHKKKTKKMAWGLIFAMLVGIVPQGTLLAADTNPAATGSSAQSQTVSENVYSLKNNAAKVTDLYLKGEKEGWTFTIHGVNTKDIKEIHLIRTFDLKTITIPQSDIVAKDKELQVSIKGKNATDFSLESFTGIYEIEIQYIDGTKLTIGKDREYQPRTITVTGQNFKKDIKQVILSNIKNGAWEITLPKEKVQYINETTVSLNLDANNAKYFSGGINSTDLQMTIEYETNMIFSDDLKNWTMTIFGNNFNQGVEKVILRPISGQALSLPVEEQDIVIQKKDLSVASNTKLNVYFEKDTLDKLKTYNRSGGYNVMVVYSGGSGLKNYIADVDFKVLYNYGIQLKETLVITGGLKFDQKDYIEDSLRFTLLSKSTPKVLEVYPKSVGEYPWFNENDLSHSILKDRSFLRITFEDIDGKLEFNSPLGVSYLLSSSVYATGSNTDYLDKEFLEMCKENTDYINQYLFKKDRASHRAYLYIPVKPLSPQATYTVTIAEKVLRNDASENGVIDENKRYSPSISWEFTTMAVPAVTDTGVKDQTVIEDYDSDTTIRIYGDYFYKSSIRVFFNDREASDVTVKQDHDGRTYLEVLLPRNRKLKPGLYNIIIQNDDDHTVTTYGTLSVLSEGEHIPTEEYRVKNESAKGDVLSDIQVSRDTLYLRSSYRDNVRVELDLDKLMGEEVWTRRINYRGDTKDSIAELITKSKYTDVTIYNLTLDQRGNSKDIDLYIGRLEPVAMEAAKSKLKGMIPRSDFIEIKGENCVWDEILLSIPYKNSSGDRLAIYRYDITRRTWTKENSYVDKINQKVNAMTNKAGIFVIIEQ</sequence>
<comment type="caution">
    <text evidence="2">The sequence shown here is derived from an EMBL/GenBank/DDBJ whole genome shotgun (WGS) entry which is preliminary data.</text>
</comment>
<dbReference type="AlphaFoldDB" id="A0A7C8HHJ0"/>
<gene>
    <name evidence="2" type="ORF">GND95_02895</name>
</gene>
<reference evidence="2 3" key="1">
    <citation type="submission" date="2019-12" db="EMBL/GenBank/DDBJ databases">
        <title>Defluviitalea raffinosedens, isolated from a biogas fermenter, genome sequencing and characterization.</title>
        <authorList>
            <person name="Rettenmaier R."/>
            <person name="Schneider M."/>
            <person name="Neuhaus K."/>
            <person name="Liebl W."/>
            <person name="Zverlov V."/>
        </authorList>
    </citation>
    <scope>NUCLEOTIDE SEQUENCE [LARGE SCALE GENOMIC DNA]</scope>
    <source>
        <strain evidence="2 3">249c-K6</strain>
    </source>
</reference>
<evidence type="ECO:0000313" key="3">
    <source>
        <dbReference type="Proteomes" id="UP000483018"/>
    </source>
</evidence>
<dbReference type="Proteomes" id="UP000483018">
    <property type="component" value="Unassembled WGS sequence"/>
</dbReference>